<evidence type="ECO:0000313" key="2">
    <source>
        <dbReference type="Proteomes" id="UP000193827"/>
    </source>
</evidence>
<gene>
    <name evidence="1" type="ORF">PEL8287_03262</name>
</gene>
<dbReference type="EMBL" id="FWFL01000009">
    <property type="protein sequence ID" value="SLN60161.1"/>
    <property type="molecule type" value="Genomic_DNA"/>
</dbReference>
<evidence type="ECO:0000313" key="1">
    <source>
        <dbReference type="EMBL" id="SLN60161.1"/>
    </source>
</evidence>
<protein>
    <submittedName>
        <fullName evidence="1">Uncharacterized protein</fullName>
    </submittedName>
</protein>
<dbReference type="AlphaFoldDB" id="A0A1Y5TGY2"/>
<proteinExistence type="predicted"/>
<dbReference type="RefSeq" id="WP_085893472.1">
    <property type="nucleotide sequence ID" value="NZ_FWFL01000009.1"/>
</dbReference>
<organism evidence="1 2">
    <name type="scientific">Roseovarius litorisediminis</name>
    <dbReference type="NCBI Taxonomy" id="1312363"/>
    <lineage>
        <taxon>Bacteria</taxon>
        <taxon>Pseudomonadati</taxon>
        <taxon>Pseudomonadota</taxon>
        <taxon>Alphaproteobacteria</taxon>
        <taxon>Rhodobacterales</taxon>
        <taxon>Roseobacteraceae</taxon>
        <taxon>Roseovarius</taxon>
    </lineage>
</organism>
<name>A0A1Y5TGY2_9RHOB</name>
<accession>A0A1Y5TGY2</accession>
<keyword evidence="2" id="KW-1185">Reference proteome</keyword>
<sequence length="141" mass="16254">MTQRCIYSQDGLVDVFWREDIGAIHVKWHSEYDPNDGVQMAVRAAVAFVNENNVKNWLVDISDSDDALSDKDYEWVSGDEFRNLIRQSTLQRFVMIPPGPKTRQDTSWIADWEKNTLQNFGESVAAKVSSDMDEIRAFFDT</sequence>
<dbReference type="OrthoDB" id="7869318at2"/>
<reference evidence="1 2" key="1">
    <citation type="submission" date="2017-03" db="EMBL/GenBank/DDBJ databases">
        <authorList>
            <person name="Afonso C.L."/>
            <person name="Miller P.J."/>
            <person name="Scott M.A."/>
            <person name="Spackman E."/>
            <person name="Goraichik I."/>
            <person name="Dimitrov K.M."/>
            <person name="Suarez D.L."/>
            <person name="Swayne D.E."/>
        </authorList>
    </citation>
    <scope>NUCLEOTIDE SEQUENCE [LARGE SCALE GENOMIC DNA]</scope>
    <source>
        <strain evidence="1 2">CECT 8287</strain>
    </source>
</reference>
<dbReference type="Proteomes" id="UP000193827">
    <property type="component" value="Unassembled WGS sequence"/>
</dbReference>